<comment type="caution">
    <text evidence="1">The sequence shown here is derived from an EMBL/GenBank/DDBJ whole genome shotgun (WGS) entry which is preliminary data.</text>
</comment>
<evidence type="ECO:0000313" key="1">
    <source>
        <dbReference type="EMBL" id="RVW13062.1"/>
    </source>
</evidence>
<sequence>MGEGQQKVAPPVLQLFGDASFELRKEINSLLRKLEVKKGCGVKVFGGRRKSLSSSQLEKEIQRLKCSVNYNSVLFTLKGKGRGWGISGRGGFQPLWELGVGGKKRKLRHFITNFRMIMDVEHLRVGSFAVVSSLCFWSLWCVGMQQQLPFSLSLSLSLCGLDVSVEYFCFCFQVTVFKQHANRLAALNERLIGIKVGDFCHVREGLVLGQLLGNRFTITLRGVVADSEETIKASADALGRLGFINYFGLQVRSYSFLFTS</sequence>
<accession>A0A438BQ31</accession>
<dbReference type="InterPro" id="IPR001656">
    <property type="entry name" value="PsdUridine_synth_TruD"/>
</dbReference>
<gene>
    <name evidence="1" type="primary">PUS7_2</name>
    <name evidence="1" type="ORF">CK203_101937</name>
</gene>
<dbReference type="Pfam" id="PF01142">
    <property type="entry name" value="TruD"/>
    <property type="match status" value="1"/>
</dbReference>
<dbReference type="EMBL" id="QGNW01002668">
    <property type="protein sequence ID" value="RVW13062.1"/>
    <property type="molecule type" value="Genomic_DNA"/>
</dbReference>
<dbReference type="PANTHER" id="PTHR13326:SF21">
    <property type="entry name" value="PSEUDOURIDYLATE SYNTHASE PUS7L"/>
    <property type="match status" value="1"/>
</dbReference>
<dbReference type="GO" id="GO:0009982">
    <property type="term" value="F:pseudouridine synthase activity"/>
    <property type="evidence" value="ECO:0007669"/>
    <property type="project" value="InterPro"/>
</dbReference>
<dbReference type="InterPro" id="IPR020103">
    <property type="entry name" value="PsdUridine_synth_cat_dom_sf"/>
</dbReference>
<dbReference type="Proteomes" id="UP000288805">
    <property type="component" value="Unassembled WGS sequence"/>
</dbReference>
<name>A0A438BQ31_VITVI</name>
<dbReference type="PANTHER" id="PTHR13326">
    <property type="entry name" value="TRNA PSEUDOURIDINE SYNTHASE D"/>
    <property type="match status" value="1"/>
</dbReference>
<dbReference type="Gene3D" id="3.30.2350.20">
    <property type="entry name" value="TruD, catalytic domain"/>
    <property type="match status" value="1"/>
</dbReference>
<proteinExistence type="predicted"/>
<dbReference type="InterPro" id="IPR042214">
    <property type="entry name" value="TruD_catalytic"/>
</dbReference>
<reference evidence="1 2" key="1">
    <citation type="journal article" date="2018" name="PLoS Genet.">
        <title>Population sequencing reveals clonal diversity and ancestral inbreeding in the grapevine cultivar Chardonnay.</title>
        <authorList>
            <person name="Roach M.J."/>
            <person name="Johnson D.L."/>
            <person name="Bohlmann J."/>
            <person name="van Vuuren H.J."/>
            <person name="Jones S.J."/>
            <person name="Pretorius I.S."/>
            <person name="Schmidt S.A."/>
            <person name="Borneman A.R."/>
        </authorList>
    </citation>
    <scope>NUCLEOTIDE SEQUENCE [LARGE SCALE GENOMIC DNA]</scope>
    <source>
        <strain evidence="2">cv. Chardonnay</strain>
        <tissue evidence="1">Leaf</tissue>
    </source>
</reference>
<dbReference type="AlphaFoldDB" id="A0A438BQ31"/>
<dbReference type="GO" id="GO:0003723">
    <property type="term" value="F:RNA binding"/>
    <property type="evidence" value="ECO:0007669"/>
    <property type="project" value="InterPro"/>
</dbReference>
<protein>
    <submittedName>
        <fullName evidence="1">Pseudouridylate synthase 7-like</fullName>
    </submittedName>
</protein>
<organism evidence="1 2">
    <name type="scientific">Vitis vinifera</name>
    <name type="common">Grape</name>
    <dbReference type="NCBI Taxonomy" id="29760"/>
    <lineage>
        <taxon>Eukaryota</taxon>
        <taxon>Viridiplantae</taxon>
        <taxon>Streptophyta</taxon>
        <taxon>Embryophyta</taxon>
        <taxon>Tracheophyta</taxon>
        <taxon>Spermatophyta</taxon>
        <taxon>Magnoliopsida</taxon>
        <taxon>eudicotyledons</taxon>
        <taxon>Gunneridae</taxon>
        <taxon>Pentapetalae</taxon>
        <taxon>rosids</taxon>
        <taxon>Vitales</taxon>
        <taxon>Vitaceae</taxon>
        <taxon>Viteae</taxon>
        <taxon>Vitis</taxon>
    </lineage>
</organism>
<dbReference type="SUPFAM" id="SSF55120">
    <property type="entry name" value="Pseudouridine synthase"/>
    <property type="match status" value="1"/>
</dbReference>
<dbReference type="GO" id="GO:0001522">
    <property type="term" value="P:pseudouridine synthesis"/>
    <property type="evidence" value="ECO:0007669"/>
    <property type="project" value="InterPro"/>
</dbReference>
<evidence type="ECO:0000313" key="2">
    <source>
        <dbReference type="Proteomes" id="UP000288805"/>
    </source>
</evidence>